<dbReference type="Pfam" id="PF13378">
    <property type="entry name" value="MR_MLE_C"/>
    <property type="match status" value="1"/>
</dbReference>
<keyword evidence="3" id="KW-0460">Magnesium</keyword>
<dbReference type="GO" id="GO:0009063">
    <property type="term" value="P:amino acid catabolic process"/>
    <property type="evidence" value="ECO:0007669"/>
    <property type="project" value="InterPro"/>
</dbReference>
<proteinExistence type="predicted"/>
<accession>X1DW70</accession>
<dbReference type="GO" id="GO:0016836">
    <property type="term" value="F:hydro-lyase activity"/>
    <property type="evidence" value="ECO:0007669"/>
    <property type="project" value="TreeGrafter"/>
</dbReference>
<dbReference type="PANTHER" id="PTHR13794:SF58">
    <property type="entry name" value="MITOCHONDRIAL ENOLASE SUPERFAMILY MEMBER 1"/>
    <property type="match status" value="1"/>
</dbReference>
<dbReference type="SUPFAM" id="SSF51604">
    <property type="entry name" value="Enolase C-terminal domain-like"/>
    <property type="match status" value="1"/>
</dbReference>
<dbReference type="GO" id="GO:0016052">
    <property type="term" value="P:carbohydrate catabolic process"/>
    <property type="evidence" value="ECO:0007669"/>
    <property type="project" value="TreeGrafter"/>
</dbReference>
<evidence type="ECO:0000259" key="4">
    <source>
        <dbReference type="SMART" id="SM00922"/>
    </source>
</evidence>
<protein>
    <recommendedName>
        <fullName evidence="4">Mandelate racemase/muconate lactonizing enzyme C-terminal domain-containing protein</fullName>
    </recommendedName>
</protein>
<evidence type="ECO:0000256" key="2">
    <source>
        <dbReference type="ARBA" id="ARBA00022723"/>
    </source>
</evidence>
<dbReference type="Gene3D" id="3.20.20.120">
    <property type="entry name" value="Enolase-like C-terminal domain"/>
    <property type="match status" value="1"/>
</dbReference>
<dbReference type="PROSITE" id="PS00909">
    <property type="entry name" value="MR_MLE_2"/>
    <property type="match status" value="1"/>
</dbReference>
<dbReference type="GO" id="GO:0000287">
    <property type="term" value="F:magnesium ion binding"/>
    <property type="evidence" value="ECO:0007669"/>
    <property type="project" value="TreeGrafter"/>
</dbReference>
<dbReference type="InterPro" id="IPR046945">
    <property type="entry name" value="RHMD-like"/>
</dbReference>
<dbReference type="PANTHER" id="PTHR13794">
    <property type="entry name" value="ENOLASE SUPERFAMILY, MANDELATE RACEMASE"/>
    <property type="match status" value="1"/>
</dbReference>
<name>X1DW70_9ZZZZ</name>
<dbReference type="InterPro" id="IPR036849">
    <property type="entry name" value="Enolase-like_C_sf"/>
</dbReference>
<dbReference type="InterPro" id="IPR018110">
    <property type="entry name" value="Mandel_Rmase/mucon_lact_enz_CS"/>
</dbReference>
<gene>
    <name evidence="5" type="ORF">S01H4_47609</name>
</gene>
<dbReference type="EMBL" id="BART01026749">
    <property type="protein sequence ID" value="GAH00633.1"/>
    <property type="molecule type" value="Genomic_DNA"/>
</dbReference>
<dbReference type="SFLD" id="SFLDS00001">
    <property type="entry name" value="Enolase"/>
    <property type="match status" value="1"/>
</dbReference>
<organism evidence="5">
    <name type="scientific">marine sediment metagenome</name>
    <dbReference type="NCBI Taxonomy" id="412755"/>
    <lineage>
        <taxon>unclassified sequences</taxon>
        <taxon>metagenomes</taxon>
        <taxon>ecological metagenomes</taxon>
    </lineage>
</organism>
<feature type="domain" description="Mandelate racemase/muconate lactonizing enzyme C-terminal" evidence="4">
    <location>
        <begin position="1"/>
        <end position="60"/>
    </location>
</feature>
<reference evidence="5" key="1">
    <citation type="journal article" date="2014" name="Front. Microbiol.">
        <title>High frequency of phylogenetically diverse reductive dehalogenase-homologous genes in deep subseafloor sedimentary metagenomes.</title>
        <authorList>
            <person name="Kawai M."/>
            <person name="Futagami T."/>
            <person name="Toyoda A."/>
            <person name="Takaki Y."/>
            <person name="Nishi S."/>
            <person name="Hori S."/>
            <person name="Arai W."/>
            <person name="Tsubouchi T."/>
            <person name="Morono Y."/>
            <person name="Uchiyama I."/>
            <person name="Ito T."/>
            <person name="Fujiyama A."/>
            <person name="Inagaki F."/>
            <person name="Takami H."/>
        </authorList>
    </citation>
    <scope>NUCLEOTIDE SEQUENCE</scope>
    <source>
        <strain evidence="5">Expedition CK06-06</strain>
    </source>
</reference>
<comment type="cofactor">
    <cofactor evidence="1">
        <name>Mg(2+)</name>
        <dbReference type="ChEBI" id="CHEBI:18420"/>
    </cofactor>
</comment>
<feature type="non-terminal residue" evidence="5">
    <location>
        <position position="1"/>
    </location>
</feature>
<dbReference type="SMART" id="SM00922">
    <property type="entry name" value="MR_MLE"/>
    <property type="match status" value="1"/>
</dbReference>
<evidence type="ECO:0000313" key="5">
    <source>
        <dbReference type="EMBL" id="GAH00633.1"/>
    </source>
</evidence>
<dbReference type="InterPro" id="IPR013342">
    <property type="entry name" value="Mandelate_racemase_C"/>
</dbReference>
<evidence type="ECO:0000256" key="1">
    <source>
        <dbReference type="ARBA" id="ARBA00001946"/>
    </source>
</evidence>
<dbReference type="AlphaFoldDB" id="X1DW70"/>
<comment type="caution">
    <text evidence="5">The sequence shown here is derived from an EMBL/GenBank/DDBJ whole genome shotgun (WGS) entry which is preliminary data.</text>
</comment>
<keyword evidence="2" id="KW-0479">Metal-binding</keyword>
<sequence length="181" mass="20299">AEAMPDDILLMVDANQKWDLMQAGHATGLFEDLKLSWVEEPLHPDDIKAHGMLKQQTPIPIALGEHVYTTHAFRDFIESGAVDVIQVDVCRIGGITPWLEVAAMANDAGIRVCPHAGDLMQVHQHLVKTIPNNWLLEVIPIWEEGPFKNQIRLEDGKCLTPLEPGVSSDFTRQAFERYRVS</sequence>
<evidence type="ECO:0000256" key="3">
    <source>
        <dbReference type="ARBA" id="ARBA00022842"/>
    </source>
</evidence>
<dbReference type="InterPro" id="IPR029065">
    <property type="entry name" value="Enolase_C-like"/>
</dbReference>